<feature type="domain" description="FecR protein" evidence="1">
    <location>
        <begin position="118"/>
        <end position="218"/>
    </location>
</feature>
<dbReference type="Pfam" id="PF16220">
    <property type="entry name" value="DUF4880"/>
    <property type="match status" value="1"/>
</dbReference>
<dbReference type="InterPro" id="IPR006860">
    <property type="entry name" value="FecR"/>
</dbReference>
<evidence type="ECO:0000259" key="2">
    <source>
        <dbReference type="Pfam" id="PF16220"/>
    </source>
</evidence>
<name>A0A1A7C5S2_9BURK</name>
<dbReference type="GO" id="GO:0016989">
    <property type="term" value="F:sigma factor antagonist activity"/>
    <property type="evidence" value="ECO:0007669"/>
    <property type="project" value="TreeGrafter"/>
</dbReference>
<keyword evidence="3" id="KW-0812">Transmembrane</keyword>
<keyword evidence="4" id="KW-1185">Reference proteome</keyword>
<feature type="domain" description="FecR N-terminal" evidence="2">
    <location>
        <begin position="13"/>
        <end position="55"/>
    </location>
</feature>
<dbReference type="InterPro" id="IPR032623">
    <property type="entry name" value="FecR_N"/>
</dbReference>
<protein>
    <submittedName>
        <fullName evidence="3">Transmembrane sensor</fullName>
    </submittedName>
</protein>
<keyword evidence="3" id="KW-0472">Membrane</keyword>
<dbReference type="PANTHER" id="PTHR30273">
    <property type="entry name" value="PERIPLASMIC SIGNAL SENSOR AND SIGMA FACTOR ACTIVATOR FECR-RELATED"/>
    <property type="match status" value="1"/>
</dbReference>
<dbReference type="PIRSF" id="PIRSF018266">
    <property type="entry name" value="FecR"/>
    <property type="match status" value="1"/>
</dbReference>
<proteinExistence type="predicted"/>
<dbReference type="EMBL" id="LOCQ01000049">
    <property type="protein sequence ID" value="OBV40110.1"/>
    <property type="molecule type" value="Genomic_DNA"/>
</dbReference>
<dbReference type="Gene3D" id="2.60.120.1440">
    <property type="match status" value="1"/>
</dbReference>
<reference evidence="3 4" key="1">
    <citation type="submission" date="2016-04" db="EMBL/GenBank/DDBJ databases">
        <title>Draft genome sequence of Janthinobacterium psychrotolerans sp. nov., isolated from freshwater sediments in Denmark.</title>
        <authorList>
            <person name="Gong X."/>
            <person name="Skrivergaard S."/>
            <person name="Korsgaard B.S."/>
            <person name="Schreiber L."/>
            <person name="Marshall I.P."/>
            <person name="Finster K."/>
            <person name="Schramm A."/>
        </authorList>
    </citation>
    <scope>NUCLEOTIDE SEQUENCE [LARGE SCALE GENOMIC DNA]</scope>
    <source>
        <strain evidence="3 4">S3-2</strain>
    </source>
</reference>
<dbReference type="Pfam" id="PF04773">
    <property type="entry name" value="FecR"/>
    <property type="match status" value="1"/>
</dbReference>
<dbReference type="AlphaFoldDB" id="A0A1A7C5S2"/>
<gene>
    <name evidence="3" type="ORF">ASR47_101425</name>
</gene>
<dbReference type="PANTHER" id="PTHR30273:SF2">
    <property type="entry name" value="PROTEIN FECR"/>
    <property type="match status" value="1"/>
</dbReference>
<accession>A0A1A7C5S2</accession>
<sequence>MTAPPRDDAAVRKEAVAWYVRLCSGSAGDADRQAWRRWHAAHLDHQRAWQRIEAMRATLRQAPAEIASPLLRARLATGGQARRQVLRSVLLLASTGTAGYLSYQAARQHGLVQPMLADYRTGVGAQRRVMLPDGSLLVLNTGSAVDLRYDAAQRRVRLLNGEILVETARHRQAPGAPVDPRPFMIDTAQGTVRALGTRFTVRQFGDHAQVAVLDDAVELRAARRPARAVIVRAGQQARLTASGVEAPPQADDSAGLWQSGSLLVNDRSLGEVVAELARYRRGRLACDPRIAHMRISGVFPLADTDRALLLLVQSFPLRLRSTTRYWVSLEAA</sequence>
<evidence type="ECO:0000313" key="4">
    <source>
        <dbReference type="Proteomes" id="UP000092713"/>
    </source>
</evidence>
<comment type="caution">
    <text evidence="3">The sequence shown here is derived from an EMBL/GenBank/DDBJ whole genome shotgun (WGS) entry which is preliminary data.</text>
</comment>
<evidence type="ECO:0000313" key="3">
    <source>
        <dbReference type="EMBL" id="OBV40110.1"/>
    </source>
</evidence>
<dbReference type="STRING" id="1747903.ASR47_101425"/>
<dbReference type="Proteomes" id="UP000092713">
    <property type="component" value="Unassembled WGS sequence"/>
</dbReference>
<evidence type="ECO:0000259" key="1">
    <source>
        <dbReference type="Pfam" id="PF04773"/>
    </source>
</evidence>
<organism evidence="3 4">
    <name type="scientific">Janthinobacterium psychrotolerans</name>
    <dbReference type="NCBI Taxonomy" id="1747903"/>
    <lineage>
        <taxon>Bacteria</taxon>
        <taxon>Pseudomonadati</taxon>
        <taxon>Pseudomonadota</taxon>
        <taxon>Betaproteobacteria</taxon>
        <taxon>Burkholderiales</taxon>
        <taxon>Oxalobacteraceae</taxon>
        <taxon>Janthinobacterium</taxon>
    </lineage>
</organism>
<dbReference type="InterPro" id="IPR012373">
    <property type="entry name" value="Ferrdict_sens_TM"/>
</dbReference>